<organism evidence="6">
    <name type="scientific">Sesamum latifolium</name>
    <dbReference type="NCBI Taxonomy" id="2727402"/>
    <lineage>
        <taxon>Eukaryota</taxon>
        <taxon>Viridiplantae</taxon>
        <taxon>Streptophyta</taxon>
        <taxon>Embryophyta</taxon>
        <taxon>Tracheophyta</taxon>
        <taxon>Spermatophyta</taxon>
        <taxon>Magnoliopsida</taxon>
        <taxon>eudicotyledons</taxon>
        <taxon>Gunneridae</taxon>
        <taxon>Pentapetalae</taxon>
        <taxon>asterids</taxon>
        <taxon>lamiids</taxon>
        <taxon>Lamiales</taxon>
        <taxon>Pedaliaceae</taxon>
        <taxon>Sesamum</taxon>
    </lineage>
</organism>
<dbReference type="Gene3D" id="1.50.10.130">
    <property type="entry name" value="Terpene synthase, N-terminal domain"/>
    <property type="match status" value="1"/>
</dbReference>
<evidence type="ECO:0000259" key="5">
    <source>
        <dbReference type="Pfam" id="PF03936"/>
    </source>
</evidence>
<dbReference type="Pfam" id="PF01397">
    <property type="entry name" value="Terpene_synth"/>
    <property type="match status" value="1"/>
</dbReference>
<dbReference type="GO" id="GO:0010333">
    <property type="term" value="F:terpene synthase activity"/>
    <property type="evidence" value="ECO:0007669"/>
    <property type="project" value="InterPro"/>
</dbReference>
<proteinExistence type="predicted"/>
<dbReference type="PANTHER" id="PTHR31225">
    <property type="entry name" value="OS04G0344100 PROTEIN-RELATED"/>
    <property type="match status" value="1"/>
</dbReference>
<dbReference type="Pfam" id="PF03936">
    <property type="entry name" value="Terpene_synth_C"/>
    <property type="match status" value="1"/>
</dbReference>
<accession>A0AAW2UZX8</accession>
<dbReference type="SFLD" id="SFLDS00005">
    <property type="entry name" value="Isoprenoid_Synthase_Type_I"/>
    <property type="match status" value="1"/>
</dbReference>
<dbReference type="CDD" id="cd00684">
    <property type="entry name" value="Terpene_cyclase_plant_C1"/>
    <property type="match status" value="1"/>
</dbReference>
<gene>
    <name evidence="6" type="ORF">Slati_3266600</name>
</gene>
<dbReference type="GO" id="GO:0000287">
    <property type="term" value="F:magnesium ion binding"/>
    <property type="evidence" value="ECO:0007669"/>
    <property type="project" value="InterPro"/>
</dbReference>
<evidence type="ECO:0000313" key="6">
    <source>
        <dbReference type="EMBL" id="KAL0422437.1"/>
    </source>
</evidence>
<dbReference type="InterPro" id="IPR036965">
    <property type="entry name" value="Terpene_synth_N_sf"/>
</dbReference>
<dbReference type="PANTHER" id="PTHR31225:SF9">
    <property type="entry name" value="TERPENE SYNTHASE 10"/>
    <property type="match status" value="1"/>
</dbReference>
<comment type="caution">
    <text evidence="6">The sequence shown here is derived from an EMBL/GenBank/DDBJ whole genome shotgun (WGS) entry which is preliminary data.</text>
</comment>
<dbReference type="SUPFAM" id="SSF48239">
    <property type="entry name" value="Terpenoid cyclases/Protein prenyltransferases"/>
    <property type="match status" value="1"/>
</dbReference>
<evidence type="ECO:0000256" key="2">
    <source>
        <dbReference type="ARBA" id="ARBA00022723"/>
    </source>
</evidence>
<evidence type="ECO:0000256" key="1">
    <source>
        <dbReference type="ARBA" id="ARBA00001946"/>
    </source>
</evidence>
<dbReference type="InterPro" id="IPR005630">
    <property type="entry name" value="Terpene_synthase_metal-bd"/>
</dbReference>
<dbReference type="Gene3D" id="1.10.600.10">
    <property type="entry name" value="Farnesyl Diphosphate Synthase"/>
    <property type="match status" value="1"/>
</dbReference>
<name>A0AAW2UZX8_9LAMI</name>
<reference evidence="6" key="2">
    <citation type="journal article" date="2024" name="Plant">
        <title>Genomic evolution and insights into agronomic trait innovations of Sesamum species.</title>
        <authorList>
            <person name="Miao H."/>
            <person name="Wang L."/>
            <person name="Qu L."/>
            <person name="Liu H."/>
            <person name="Sun Y."/>
            <person name="Le M."/>
            <person name="Wang Q."/>
            <person name="Wei S."/>
            <person name="Zheng Y."/>
            <person name="Lin W."/>
            <person name="Duan Y."/>
            <person name="Cao H."/>
            <person name="Xiong S."/>
            <person name="Wang X."/>
            <person name="Wei L."/>
            <person name="Li C."/>
            <person name="Ma Q."/>
            <person name="Ju M."/>
            <person name="Zhao R."/>
            <person name="Li G."/>
            <person name="Mu C."/>
            <person name="Tian Q."/>
            <person name="Mei H."/>
            <person name="Zhang T."/>
            <person name="Gao T."/>
            <person name="Zhang H."/>
        </authorList>
    </citation>
    <scope>NUCLEOTIDE SEQUENCE</scope>
    <source>
        <strain evidence="6">KEN1</strain>
    </source>
</reference>
<dbReference type="SFLD" id="SFLDG01019">
    <property type="entry name" value="Terpene_Cyclase_Like_1_C_Termi"/>
    <property type="match status" value="1"/>
</dbReference>
<dbReference type="GO" id="GO:0016102">
    <property type="term" value="P:diterpenoid biosynthetic process"/>
    <property type="evidence" value="ECO:0007669"/>
    <property type="project" value="InterPro"/>
</dbReference>
<keyword evidence="2" id="KW-0479">Metal-binding</keyword>
<dbReference type="InterPro" id="IPR008949">
    <property type="entry name" value="Isoprenoid_synthase_dom_sf"/>
</dbReference>
<keyword evidence="3" id="KW-0460">Magnesium</keyword>
<dbReference type="FunFam" id="1.10.600.10:FF:000007">
    <property type="entry name" value="Isoprene synthase, chloroplastic"/>
    <property type="match status" value="1"/>
</dbReference>
<reference evidence="6" key="1">
    <citation type="submission" date="2020-06" db="EMBL/GenBank/DDBJ databases">
        <authorList>
            <person name="Li T."/>
            <person name="Hu X."/>
            <person name="Zhang T."/>
            <person name="Song X."/>
            <person name="Zhang H."/>
            <person name="Dai N."/>
            <person name="Sheng W."/>
            <person name="Hou X."/>
            <person name="Wei L."/>
        </authorList>
    </citation>
    <scope>NUCLEOTIDE SEQUENCE</scope>
    <source>
        <strain evidence="6">KEN1</strain>
        <tissue evidence="6">Leaf</tissue>
    </source>
</reference>
<feature type="domain" description="Terpene synthase metal-binding" evidence="5">
    <location>
        <begin position="332"/>
        <end position="569"/>
    </location>
</feature>
<dbReference type="InterPro" id="IPR050148">
    <property type="entry name" value="Terpene_synthase-like"/>
</dbReference>
<evidence type="ECO:0000259" key="4">
    <source>
        <dbReference type="Pfam" id="PF01397"/>
    </source>
</evidence>
<dbReference type="InterPro" id="IPR008930">
    <property type="entry name" value="Terpenoid_cyclase/PrenylTrfase"/>
</dbReference>
<dbReference type="InterPro" id="IPR044814">
    <property type="entry name" value="Terpene_cyclase_plant_C1"/>
</dbReference>
<protein>
    <submittedName>
        <fullName evidence="6">(-)-alpha-terpineol synthase</fullName>
    </submittedName>
</protein>
<comment type="cofactor">
    <cofactor evidence="1">
        <name>Mg(2+)</name>
        <dbReference type="ChEBI" id="CHEBI:18420"/>
    </cofactor>
</comment>
<feature type="domain" description="Terpene synthase N-terminal" evidence="4">
    <location>
        <begin position="68"/>
        <end position="241"/>
    </location>
</feature>
<dbReference type="EMBL" id="JACGWN010000011">
    <property type="protein sequence ID" value="KAL0422437.1"/>
    <property type="molecule type" value="Genomic_DNA"/>
</dbReference>
<dbReference type="AlphaFoldDB" id="A0AAW2UZX8"/>
<dbReference type="InterPro" id="IPR034741">
    <property type="entry name" value="Terpene_cyclase-like_1_C"/>
</dbReference>
<dbReference type="InterPro" id="IPR001906">
    <property type="entry name" value="Terpene_synth_N"/>
</dbReference>
<dbReference type="SUPFAM" id="SSF48576">
    <property type="entry name" value="Terpenoid synthases"/>
    <property type="match status" value="1"/>
</dbReference>
<sequence length="588" mass="68075">MAANITNMLFIPYKPARTFGRTASTALSSICSPAAASSLLVIRPHCCSLQHHADPTQRRSGNYGPSFWDFNYFQSLNNEYKEERYLGRVSELKLQVKKMLVQEKQLWSVEELLEVIDDLERVGISYHFEDEINQILGGVYHEQKYAEGKNKSEEGICTLQLLHSDSSDNMVLLSPKNEKGDFDPSLGDDMRGLLQLYEASFVSTPGETTLDSAKEFATNFLQKNPNEKIDENLSLLVRHALELPIHWRVQRPNARWFIEAYERKSDVNSVVLQLAKLDLNIVQRPNATTFIEEYERRSYVNSVVLELAKLDFNIVQATHQEELKHLSRWWKQTCIAEKLPFARDRLVESYTWSSGYLPRPEHGYARIMATKVNTLTTVLDDIYDVYGTLEELQLFTDAFQRWDVEAIDQLPNYMQICYVALYNFINEMAYDVLKQQGLLIIPYLRKSWADLCRTYLQEAEWYLRGYTPILEEYMNNAWISISAHVILSHAYFLVANPIEKEVVPSLYKYHDLVRYSSIILRLANDLETSPDEVKRGDVPKSIQCYMNESGGTGEEAIEYIRFLISETWKNMNQEAFVAEDSPLFPQDL</sequence>
<evidence type="ECO:0000256" key="3">
    <source>
        <dbReference type="ARBA" id="ARBA00022842"/>
    </source>
</evidence>